<feature type="transmembrane region" description="Helical" evidence="1">
    <location>
        <begin position="12"/>
        <end position="35"/>
    </location>
</feature>
<evidence type="ECO:0000256" key="1">
    <source>
        <dbReference type="SAM" id="Phobius"/>
    </source>
</evidence>
<evidence type="ECO:0000313" key="3">
    <source>
        <dbReference type="Proteomes" id="UP000331127"/>
    </source>
</evidence>
<name>A0A5M3WBW8_9ACTN</name>
<keyword evidence="1" id="KW-0472">Membrane</keyword>
<keyword evidence="3" id="KW-1185">Reference proteome</keyword>
<dbReference type="EMBL" id="BLAE01000003">
    <property type="protein sequence ID" value="GES06545.1"/>
    <property type="molecule type" value="Genomic_DNA"/>
</dbReference>
<protein>
    <submittedName>
        <fullName evidence="2">Uncharacterized protein</fullName>
    </submittedName>
</protein>
<sequence length="137" mass="14513">MVDERDVRRVRVALLVALGIFVLVFALPVIGFYVAEWRFTVAAEEAAGRYAVLFAERAVQRWESVADPVAEADEALAEVRVRATAPGSPVVTVEAVADRGSFLGSGGVVVRCFSVAFAAPPQGGRVTHAVEPLGACD</sequence>
<comment type="caution">
    <text evidence="2">The sequence shown here is derived from an EMBL/GenBank/DDBJ whole genome shotgun (WGS) entry which is preliminary data.</text>
</comment>
<organism evidence="2 3">
    <name type="scientific">Acrocarpospora macrocephala</name>
    <dbReference type="NCBI Taxonomy" id="150177"/>
    <lineage>
        <taxon>Bacteria</taxon>
        <taxon>Bacillati</taxon>
        <taxon>Actinomycetota</taxon>
        <taxon>Actinomycetes</taxon>
        <taxon>Streptosporangiales</taxon>
        <taxon>Streptosporangiaceae</taxon>
        <taxon>Acrocarpospora</taxon>
    </lineage>
</organism>
<dbReference type="OrthoDB" id="9843697at2"/>
<keyword evidence="1" id="KW-1133">Transmembrane helix</keyword>
<evidence type="ECO:0000313" key="2">
    <source>
        <dbReference type="EMBL" id="GES06545.1"/>
    </source>
</evidence>
<proteinExistence type="predicted"/>
<dbReference type="AlphaFoldDB" id="A0A5M3WBW8"/>
<dbReference type="Proteomes" id="UP000331127">
    <property type="component" value="Unassembled WGS sequence"/>
</dbReference>
<dbReference type="RefSeq" id="WP_155352283.1">
    <property type="nucleotide sequence ID" value="NZ_BAAAHL010000022.1"/>
</dbReference>
<gene>
    <name evidence="2" type="ORF">Amac_001400</name>
</gene>
<keyword evidence="1" id="KW-0812">Transmembrane</keyword>
<reference evidence="2 3" key="1">
    <citation type="submission" date="2019-10" db="EMBL/GenBank/DDBJ databases">
        <title>Whole genome shotgun sequence of Acrocarpospora macrocephala NBRC 16266.</title>
        <authorList>
            <person name="Ichikawa N."/>
            <person name="Kimura A."/>
            <person name="Kitahashi Y."/>
            <person name="Komaki H."/>
            <person name="Oguchi A."/>
        </authorList>
    </citation>
    <scope>NUCLEOTIDE SEQUENCE [LARGE SCALE GENOMIC DNA]</scope>
    <source>
        <strain evidence="2 3">NBRC 16266</strain>
    </source>
</reference>
<accession>A0A5M3WBW8</accession>